<dbReference type="AlphaFoldDB" id="A0A1B8PIZ1"/>
<protein>
    <submittedName>
        <fullName evidence="1">Uncharacterized protein</fullName>
    </submittedName>
</protein>
<dbReference type="Proteomes" id="UP000092671">
    <property type="component" value="Unassembled WGS sequence"/>
</dbReference>
<evidence type="ECO:0000313" key="1">
    <source>
        <dbReference type="EMBL" id="OBX49656.1"/>
    </source>
</evidence>
<organism evidence="1 2">
    <name type="scientific">Moraxella nonliquefaciens</name>
    <dbReference type="NCBI Taxonomy" id="478"/>
    <lineage>
        <taxon>Bacteria</taxon>
        <taxon>Pseudomonadati</taxon>
        <taxon>Pseudomonadota</taxon>
        <taxon>Gammaproteobacteria</taxon>
        <taxon>Moraxellales</taxon>
        <taxon>Moraxellaceae</taxon>
        <taxon>Moraxella</taxon>
    </lineage>
</organism>
<sequence length="176" mass="20691">MKLHLIQFSAQIGGGDANRIFGAYHKMLNRVFYVSEYNKKTTGIYFHNLWYFSIIFRVARGEINFDNGQGPEFLKKVRNEPCYTIDYTVPQIWWEGKSDKELRPFIANGISECFELLKKRAIKDKEVIDLEKLDNDFQAGIEQFLSDPLPSKEEMKWTPWQKYPECFLAQTCNKPS</sequence>
<dbReference type="EMBL" id="LZDN01000034">
    <property type="protein sequence ID" value="OBX49656.1"/>
    <property type="molecule type" value="Genomic_DNA"/>
</dbReference>
<reference evidence="1 2" key="1">
    <citation type="submission" date="2016-06" db="EMBL/GenBank/DDBJ databases">
        <title>Draft genome of Moraxella nonliquefaciens CCUG 60284.</title>
        <authorList>
            <person name="Salva-Serra F."/>
            <person name="Engstrom-Jakobsson H."/>
            <person name="Thorell K."/>
            <person name="Gonzales-Siles L."/>
            <person name="Karlsson R."/>
            <person name="Boulund F."/>
            <person name="Engstrand L."/>
            <person name="Kristiansson E."/>
            <person name="Moore E."/>
        </authorList>
    </citation>
    <scope>NUCLEOTIDE SEQUENCE [LARGE SCALE GENOMIC DNA]</scope>
    <source>
        <strain evidence="1 2">CCUG 60284</strain>
    </source>
</reference>
<dbReference type="RefSeq" id="WP_066888395.1">
    <property type="nucleotide sequence ID" value="NZ_LZDM01000041.1"/>
</dbReference>
<accession>A0A1B8PIZ1</accession>
<gene>
    <name evidence="1" type="ORF">A9Z60_03225</name>
</gene>
<evidence type="ECO:0000313" key="2">
    <source>
        <dbReference type="Proteomes" id="UP000092671"/>
    </source>
</evidence>
<name>A0A1B8PIZ1_MORNO</name>
<comment type="caution">
    <text evidence="1">The sequence shown here is derived from an EMBL/GenBank/DDBJ whole genome shotgun (WGS) entry which is preliminary data.</text>
</comment>
<proteinExistence type="predicted"/>